<dbReference type="EMBL" id="SDMP01000020">
    <property type="protein sequence ID" value="RYQ82710.1"/>
    <property type="molecule type" value="Genomic_DNA"/>
</dbReference>
<comment type="caution">
    <text evidence="3">The sequence shown here is derived from an EMBL/GenBank/DDBJ whole genome shotgun (WGS) entry which is preliminary data.</text>
</comment>
<dbReference type="SMART" id="SM00332">
    <property type="entry name" value="PP2Cc"/>
    <property type="match status" value="1"/>
</dbReference>
<sequence length="791" mass="85011">MADLFSRSFQCLVVPSCNLPQKSSERLRISAPIPLPKRSLRVIHHTHVLANSTSTSSSSSNSVPEEVDILSSTECSDGSVVFQFANASEVRKRMAELEQEKLAREAVEKVGEAGPALLSEGVEKLNTEVDHNLVEEIESSSTVVVSLANRNLQLPVNEEESNVLYNVSKAAVISDENEIDGNLMLDSGEDVQHGISSKDVAAEGNDVPSLSEEDSETDNQKEVVSTVTPESDIIPGLNSHASGEVEEVKEGDKPNIEVAPLSTVDKGHGVDRAINSATDGIAADINEPISVSSSLELEQEQVADNKEITHEIVEVDEAANNLTGDIDVDANSSELMPVSTSLEPEQVANDKETTHHITDVDREEESLAAGVDTVISELMSVSTSLEPEQVVDDEETAYHVVDVDKAANSLAAGVHSDNVDVDKAAISLTADVDSDIGELIPVSSESEKVPVDEETTNHIVEEPFDESKMEKSVTLHDSVATLDLENKADVESMGRNDYENPSLPTVPETHYVETSSHGYANYILPSVLRKSSTTEFCLISGAACLPHPSKPTNNNFQASTGREDAYFISHSNWLGVADGVSDWSLQGSNAGHYIRELMEKCKNIVSDHENLSTMKPAEVITSGAAETQKSGSSAILVAHFDGQAFHAANVGNTGFMVIRDGCVFKKSTPMFHEFSFPLQIVTGEDPSEIIEGYKIDVNDGDVIITASNGLFDNLYDQEIASVVSKSLQANLKPQEIAELLAMRAQEVGRSSFARSPFGDAAQAAGYVGYTGGKLDDVTVIVSSVKTTQIDR</sequence>
<dbReference type="InterPro" id="IPR036457">
    <property type="entry name" value="PPM-type-like_dom_sf"/>
</dbReference>
<dbReference type="PROSITE" id="PS51746">
    <property type="entry name" value="PPM_2"/>
    <property type="match status" value="1"/>
</dbReference>
<evidence type="ECO:0000313" key="4">
    <source>
        <dbReference type="Proteomes" id="UP000289738"/>
    </source>
</evidence>
<feature type="domain" description="PPM-type phosphatase" evidence="2">
    <location>
        <begin position="539"/>
        <end position="784"/>
    </location>
</feature>
<reference evidence="3 4" key="1">
    <citation type="submission" date="2019-01" db="EMBL/GenBank/DDBJ databases">
        <title>Sequencing of cultivated peanut Arachis hypogaea provides insights into genome evolution and oil improvement.</title>
        <authorList>
            <person name="Chen X."/>
        </authorList>
    </citation>
    <scope>NUCLEOTIDE SEQUENCE [LARGE SCALE GENOMIC DNA]</scope>
    <source>
        <strain evidence="4">cv. Fuhuasheng</strain>
        <tissue evidence="3">Leaves</tissue>
    </source>
</reference>
<evidence type="ECO:0000256" key="1">
    <source>
        <dbReference type="SAM" id="MobiDB-lite"/>
    </source>
</evidence>
<feature type="region of interest" description="Disordered" evidence="1">
    <location>
        <begin position="199"/>
        <end position="220"/>
    </location>
</feature>
<name>A0A444WZ94_ARAHY</name>
<dbReference type="InterPro" id="IPR039123">
    <property type="entry name" value="PPTC7"/>
</dbReference>
<dbReference type="GO" id="GO:0004722">
    <property type="term" value="F:protein serine/threonine phosphatase activity"/>
    <property type="evidence" value="ECO:0007669"/>
    <property type="project" value="TreeGrafter"/>
</dbReference>
<accession>A0A444WZ94</accession>
<dbReference type="SUPFAM" id="SSF81606">
    <property type="entry name" value="PP2C-like"/>
    <property type="match status" value="1"/>
</dbReference>
<dbReference type="PANTHER" id="PTHR12320:SF1">
    <property type="entry name" value="PROTEIN PHOSPHATASE PTC7 HOMOLOG"/>
    <property type="match status" value="1"/>
</dbReference>
<protein>
    <recommendedName>
        <fullName evidence="2">PPM-type phosphatase domain-containing protein</fullName>
    </recommendedName>
</protein>
<dbReference type="STRING" id="3818.A0A444WZ94"/>
<evidence type="ECO:0000313" key="3">
    <source>
        <dbReference type="EMBL" id="RYQ82710.1"/>
    </source>
</evidence>
<dbReference type="InterPro" id="IPR001932">
    <property type="entry name" value="PPM-type_phosphatase-like_dom"/>
</dbReference>
<dbReference type="GO" id="GO:0009507">
    <property type="term" value="C:chloroplast"/>
    <property type="evidence" value="ECO:0007669"/>
    <property type="project" value="TreeGrafter"/>
</dbReference>
<dbReference type="AlphaFoldDB" id="A0A444WZ94"/>
<dbReference type="Gene3D" id="3.60.40.10">
    <property type="entry name" value="PPM-type phosphatase domain"/>
    <property type="match status" value="1"/>
</dbReference>
<evidence type="ECO:0000259" key="2">
    <source>
        <dbReference type="PROSITE" id="PS51746"/>
    </source>
</evidence>
<organism evidence="3 4">
    <name type="scientific">Arachis hypogaea</name>
    <name type="common">Peanut</name>
    <dbReference type="NCBI Taxonomy" id="3818"/>
    <lineage>
        <taxon>Eukaryota</taxon>
        <taxon>Viridiplantae</taxon>
        <taxon>Streptophyta</taxon>
        <taxon>Embryophyta</taxon>
        <taxon>Tracheophyta</taxon>
        <taxon>Spermatophyta</taxon>
        <taxon>Magnoliopsida</taxon>
        <taxon>eudicotyledons</taxon>
        <taxon>Gunneridae</taxon>
        <taxon>Pentapetalae</taxon>
        <taxon>rosids</taxon>
        <taxon>fabids</taxon>
        <taxon>Fabales</taxon>
        <taxon>Fabaceae</taxon>
        <taxon>Papilionoideae</taxon>
        <taxon>50 kb inversion clade</taxon>
        <taxon>dalbergioids sensu lato</taxon>
        <taxon>Dalbergieae</taxon>
        <taxon>Pterocarpus clade</taxon>
        <taxon>Arachis</taxon>
    </lineage>
</organism>
<dbReference type="PANTHER" id="PTHR12320">
    <property type="entry name" value="PROTEIN PHOSPHATASE 2C"/>
    <property type="match status" value="1"/>
</dbReference>
<gene>
    <name evidence="3" type="ORF">Ahy_B10g101279</name>
</gene>
<keyword evidence="4" id="KW-1185">Reference proteome</keyword>
<dbReference type="Proteomes" id="UP000289738">
    <property type="component" value="Chromosome B10"/>
</dbReference>
<proteinExistence type="predicted"/>